<dbReference type="InterPro" id="IPR039448">
    <property type="entry name" value="Beta_helix"/>
</dbReference>
<comment type="similarity">
    <text evidence="1">Belongs to the CbxX/CfxQ family.</text>
</comment>
<feature type="region of interest" description="Disordered" evidence="4">
    <location>
        <begin position="1"/>
        <end position="23"/>
    </location>
</feature>
<evidence type="ECO:0000259" key="6">
    <source>
        <dbReference type="SMART" id="SM00382"/>
    </source>
</evidence>
<protein>
    <submittedName>
        <fullName evidence="7">Right-handed parallel beta-helix repeat-containing protein</fullName>
    </submittedName>
</protein>
<dbReference type="InterPro" id="IPR006626">
    <property type="entry name" value="PbH1"/>
</dbReference>
<dbReference type="Pfam" id="PF00004">
    <property type="entry name" value="AAA"/>
    <property type="match status" value="1"/>
</dbReference>
<dbReference type="InterPro" id="IPR050773">
    <property type="entry name" value="CbxX/CfxQ_RuBisCO_ESX"/>
</dbReference>
<evidence type="ECO:0000313" key="8">
    <source>
        <dbReference type="Proteomes" id="UP001057702"/>
    </source>
</evidence>
<evidence type="ECO:0000256" key="2">
    <source>
        <dbReference type="ARBA" id="ARBA00022741"/>
    </source>
</evidence>
<name>A0ABT1PUW3_9ACTN</name>
<dbReference type="SMART" id="SM00382">
    <property type="entry name" value="AAA"/>
    <property type="match status" value="1"/>
</dbReference>
<keyword evidence="3" id="KW-0067">ATP-binding</keyword>
<reference evidence="7" key="1">
    <citation type="submission" date="2022-06" db="EMBL/GenBank/DDBJ databases">
        <title>Draft genome sequence of Streptomyces sp. RB6PN25 isolated from peat swamp forest in Thailand.</title>
        <authorList>
            <person name="Duangmal K."/>
            <person name="Klaysubun C."/>
        </authorList>
    </citation>
    <scope>NUCLEOTIDE SEQUENCE</scope>
    <source>
        <strain evidence="7">RB6PN25</strain>
    </source>
</reference>
<dbReference type="InterPro" id="IPR000641">
    <property type="entry name" value="CbxX/CfxQ"/>
</dbReference>
<comment type="caution">
    <text evidence="7">The sequence shown here is derived from an EMBL/GenBank/DDBJ whole genome shotgun (WGS) entry which is preliminary data.</text>
</comment>
<feature type="transmembrane region" description="Helical" evidence="5">
    <location>
        <begin position="33"/>
        <end position="52"/>
    </location>
</feature>
<dbReference type="PANTHER" id="PTHR43392">
    <property type="entry name" value="AAA-TYPE ATPASE FAMILY PROTEIN / ANKYRIN REPEAT FAMILY PROTEIN"/>
    <property type="match status" value="1"/>
</dbReference>
<evidence type="ECO:0000256" key="3">
    <source>
        <dbReference type="ARBA" id="ARBA00022840"/>
    </source>
</evidence>
<keyword evidence="2" id="KW-0547">Nucleotide-binding</keyword>
<proteinExistence type="inferred from homology"/>
<dbReference type="SUPFAM" id="SSF51126">
    <property type="entry name" value="Pectin lyase-like"/>
    <property type="match status" value="2"/>
</dbReference>
<keyword evidence="5" id="KW-0472">Membrane</keyword>
<dbReference type="PRINTS" id="PR00819">
    <property type="entry name" value="CBXCFQXSUPER"/>
</dbReference>
<dbReference type="RefSeq" id="WP_255919834.1">
    <property type="nucleotide sequence ID" value="NZ_JANFNG010000005.1"/>
</dbReference>
<evidence type="ECO:0000256" key="5">
    <source>
        <dbReference type="SAM" id="Phobius"/>
    </source>
</evidence>
<dbReference type="Pfam" id="PF13229">
    <property type="entry name" value="Beta_helix"/>
    <property type="match status" value="1"/>
</dbReference>
<dbReference type="Gene3D" id="1.10.8.60">
    <property type="match status" value="1"/>
</dbReference>
<dbReference type="SMART" id="SM00710">
    <property type="entry name" value="PbH1"/>
    <property type="match status" value="10"/>
</dbReference>
<dbReference type="InterPro" id="IPR027417">
    <property type="entry name" value="P-loop_NTPase"/>
</dbReference>
<sequence>MTQTVGTGVRGAGSGAGAGPGRVGRASAGRVEGGLVVVPAGGALAACAYLAAVEFRASTPVQGALAAGAVAVWTVVLAWAVRRMLVPVALAVGTEGLELRHGVRRLRLPWDAVEALCLLPVPRAVPSRSAPRRPSLLLVRTYAGCPDRIRSRGGLRWSAQWRGVMFDLRPLDLTAERLDELMVRHTHGRWCRAARLPAEGTGSVTVIGELQSWPALALFKLRPVLAVAGAVIVSGCSGGYDRGVATTLGTAAAGIVVGVTGGSWLSKRLAHPCALSVDARGLRLTVGGAERVLSRTEVAAVEVGRNPFVPVPEQKRATAVLARLAPGAGRPAPLPYRRFPYQEAQRTIEVVPLHTPHREYRHGLFAYAEQVADALGRFEHERPAPARDGSVAAEAVTLRVSQAPGSVHRTVASALRAAPGGRPVRVLIEPGRYAEALTLSGTVELCAAQGPDTAVIETTEQVTLECTGQVTLDALRIVNHGSAAVSATGSLELRGCTLDALGEFAVRALRGAEVSMSQCEVRAGRVELTGARGTLERSRFRDAKEDAVLLKERAHAGITECTVIESRGHGIRVLASTARIEGCELRRTGRASLAIGDHSEADVLRCTVVESHTTGVSYYDQARGTVQDTTVTGARDGAYIARGADPVVRDCRFEGCRATGVSIEGQGLGRLEDCHVEEAGETGVSLADGAGPTLHGCRVVGGRNGVMVHKSRGTFTDLEVRGQSANAVLVREESSVQLRGARLGQCDSGLVARGSGVTIQLADVTVTDVANSGVALENTARVTAERITVERARLFGFNCRDDSHLTVRECVVTEAGEAGMLTVKGAVVEADLLTVSDSRGSGVVGRDTSRLTVSRARLRGGENDGIRLDPSVVGRFEDCEVTAYQGEAVAGNDRVVMTDVRTGATAEDAREPEAGPLAELHGMIGLESAKRQVAVQVDLLRLARWRAEVDLPAPPTARHLVFSGPPGTGKTTVARLYGQILAALGALKNGHVVEVARGDLVGEYLGHTAQKTQKVFARARGGVLFIDEAYSLARRFGVGSDFGQEAIDVLTKLMEDHREDVVVIAAGYTEEMRTFLESNPGLRSRFSRTLEFRAYDAAELTEIVRLQAGRHAYRLAPEVVPLLTERFGKRQRRGDAANARDARNLLEAMVERQAARLAGGSAPTRDDLVLLIADDLPGADA</sequence>
<gene>
    <name evidence="7" type="ORF">NGB36_10050</name>
</gene>
<dbReference type="InterPro" id="IPR003959">
    <property type="entry name" value="ATPase_AAA_core"/>
</dbReference>
<dbReference type="Proteomes" id="UP001057702">
    <property type="component" value="Unassembled WGS sequence"/>
</dbReference>
<evidence type="ECO:0000313" key="7">
    <source>
        <dbReference type="EMBL" id="MCQ4080933.1"/>
    </source>
</evidence>
<dbReference type="CDD" id="cd00009">
    <property type="entry name" value="AAA"/>
    <property type="match status" value="1"/>
</dbReference>
<evidence type="ECO:0000256" key="4">
    <source>
        <dbReference type="SAM" id="MobiDB-lite"/>
    </source>
</evidence>
<dbReference type="InterPro" id="IPR011050">
    <property type="entry name" value="Pectin_lyase_fold/virulence"/>
</dbReference>
<dbReference type="InterPro" id="IPR012334">
    <property type="entry name" value="Pectin_lyas_fold"/>
</dbReference>
<evidence type="ECO:0000256" key="1">
    <source>
        <dbReference type="ARBA" id="ARBA00010378"/>
    </source>
</evidence>
<dbReference type="PANTHER" id="PTHR43392:SF2">
    <property type="entry name" value="AAA-TYPE ATPASE FAMILY PROTEIN _ ANKYRIN REPEAT FAMILY PROTEIN"/>
    <property type="match status" value="1"/>
</dbReference>
<dbReference type="SUPFAM" id="SSF52540">
    <property type="entry name" value="P-loop containing nucleoside triphosphate hydrolases"/>
    <property type="match status" value="1"/>
</dbReference>
<dbReference type="Gene3D" id="3.40.50.300">
    <property type="entry name" value="P-loop containing nucleotide triphosphate hydrolases"/>
    <property type="match status" value="1"/>
</dbReference>
<keyword evidence="5" id="KW-0812">Transmembrane</keyword>
<dbReference type="InterPro" id="IPR041627">
    <property type="entry name" value="AAA_lid_6"/>
</dbReference>
<dbReference type="Pfam" id="PF17866">
    <property type="entry name" value="AAA_lid_6"/>
    <property type="match status" value="1"/>
</dbReference>
<feature type="domain" description="AAA+ ATPase" evidence="6">
    <location>
        <begin position="956"/>
        <end position="1096"/>
    </location>
</feature>
<dbReference type="Gene3D" id="2.160.20.10">
    <property type="entry name" value="Single-stranded right-handed beta-helix, Pectin lyase-like"/>
    <property type="match status" value="2"/>
</dbReference>
<accession>A0ABT1PUW3</accession>
<dbReference type="EMBL" id="JANFNG010000005">
    <property type="protein sequence ID" value="MCQ4080933.1"/>
    <property type="molecule type" value="Genomic_DNA"/>
</dbReference>
<feature type="transmembrane region" description="Helical" evidence="5">
    <location>
        <begin position="64"/>
        <end position="81"/>
    </location>
</feature>
<feature type="compositionally biased region" description="Gly residues" evidence="4">
    <location>
        <begin position="8"/>
        <end position="22"/>
    </location>
</feature>
<keyword evidence="8" id="KW-1185">Reference proteome</keyword>
<keyword evidence="5" id="KW-1133">Transmembrane helix</keyword>
<dbReference type="InterPro" id="IPR003593">
    <property type="entry name" value="AAA+_ATPase"/>
</dbReference>
<organism evidence="7 8">
    <name type="scientific">Streptomyces humicola</name>
    <dbReference type="NCBI Taxonomy" id="2953240"/>
    <lineage>
        <taxon>Bacteria</taxon>
        <taxon>Bacillati</taxon>
        <taxon>Actinomycetota</taxon>
        <taxon>Actinomycetes</taxon>
        <taxon>Kitasatosporales</taxon>
        <taxon>Streptomycetaceae</taxon>
        <taxon>Streptomyces</taxon>
    </lineage>
</organism>